<dbReference type="Proteomes" id="UP000593568">
    <property type="component" value="Unassembled WGS sequence"/>
</dbReference>
<keyword evidence="1" id="KW-1133">Transmembrane helix</keyword>
<dbReference type="PANTHER" id="PTHR10334">
    <property type="entry name" value="CYSTEINE-RICH SECRETORY PROTEIN-RELATED"/>
    <property type="match status" value="1"/>
</dbReference>
<evidence type="ECO:0000313" key="4">
    <source>
        <dbReference type="Proteomes" id="UP000593568"/>
    </source>
</evidence>
<evidence type="ECO:0000256" key="1">
    <source>
        <dbReference type="SAM" id="Phobius"/>
    </source>
</evidence>
<keyword evidence="1" id="KW-0812">Transmembrane</keyword>
<dbReference type="CDD" id="cd05381">
    <property type="entry name" value="CAP_PR-1"/>
    <property type="match status" value="2"/>
</dbReference>
<evidence type="ECO:0000313" key="3">
    <source>
        <dbReference type="EMBL" id="MBA0782666.1"/>
    </source>
</evidence>
<protein>
    <recommendedName>
        <fullName evidence="2">SCP domain-containing protein</fullName>
    </recommendedName>
</protein>
<dbReference type="Gene3D" id="3.40.33.10">
    <property type="entry name" value="CAP"/>
    <property type="match status" value="2"/>
</dbReference>
<dbReference type="InterPro" id="IPR035940">
    <property type="entry name" value="CAP_sf"/>
</dbReference>
<dbReference type="Pfam" id="PF00188">
    <property type="entry name" value="CAP"/>
    <property type="match status" value="2"/>
</dbReference>
<feature type="transmembrane region" description="Helical" evidence="1">
    <location>
        <begin position="383"/>
        <end position="405"/>
    </location>
</feature>
<dbReference type="SUPFAM" id="SSF55797">
    <property type="entry name" value="PR-1-like"/>
    <property type="match status" value="2"/>
</dbReference>
<sequence>MASFGYHMELYKISVAFSLVVLALFSRMGTHGSIGATQPGSTQSNVTVVAAPNPASMKNGSSPQDFLNVHNAACAVVGVCLIIWNNVVARYAADYAEKRISDCDLVHLGGPYGENLAWSSGDLSRPDAVRLWIDKKDYYNLKSGMCDSSHICRQYTQVIGRNSSRLGCAKVIGPNNGGTFVICNSDPSSNDPIGKNQSNIMVATEPNPSSAAEGSLPQDYLNVHNMARAAVGVRPITWDDVVAMSTTNYANKRISDCELMPSKRPYGKNLVGSNDDLSGSDAVIMWINEKRNYNLKSDACNSSHICSHYTQVIWHNSVHLGCAKTRCNNGGTFIICNYDPLCKIVGKLPIDVNQSISKAISPSAAFAPYFFPSKQPKRNMGGLVVGLIVEACGLIFGLGLFFWFFSKTKGHKDNVNIDNHHHISDVFFSGGEFQYGMAPRKFFLVELAKVK</sequence>
<name>A0A7J9FBH7_9ROSI</name>
<reference evidence="3 4" key="1">
    <citation type="journal article" date="2019" name="Genome Biol. Evol.">
        <title>Insights into the evolution of the New World diploid cottons (Gossypium, subgenus Houzingenia) based on genome sequencing.</title>
        <authorList>
            <person name="Grover C.E."/>
            <person name="Arick M.A. 2nd"/>
            <person name="Thrash A."/>
            <person name="Conover J.L."/>
            <person name="Sanders W.S."/>
            <person name="Peterson D.G."/>
            <person name="Frelichowski J.E."/>
            <person name="Scheffler J.A."/>
            <person name="Scheffler B.E."/>
            <person name="Wendel J.F."/>
        </authorList>
    </citation>
    <scope>NUCLEOTIDE SEQUENCE [LARGE SCALE GENOMIC DNA]</scope>
    <source>
        <strain evidence="3">8</strain>
        <tissue evidence="3">Leaf</tissue>
    </source>
</reference>
<feature type="domain" description="SCP" evidence="2">
    <location>
        <begin position="215"/>
        <end position="346"/>
    </location>
</feature>
<keyword evidence="1" id="KW-0472">Membrane</keyword>
<dbReference type="SMART" id="SM00198">
    <property type="entry name" value="SCP"/>
    <property type="match status" value="2"/>
</dbReference>
<keyword evidence="4" id="KW-1185">Reference proteome</keyword>
<dbReference type="FunFam" id="3.40.33.10:FF:000004">
    <property type="entry name" value="CAP, cysteine-rich secretory protein, antigen 5"/>
    <property type="match status" value="2"/>
</dbReference>
<gene>
    <name evidence="3" type="ORF">Gotri_000516</name>
</gene>
<dbReference type="EMBL" id="JABEZW010000013">
    <property type="protein sequence ID" value="MBA0782666.1"/>
    <property type="molecule type" value="Genomic_DNA"/>
</dbReference>
<dbReference type="InterPro" id="IPR014044">
    <property type="entry name" value="CAP_dom"/>
</dbReference>
<dbReference type="PRINTS" id="PR00837">
    <property type="entry name" value="V5TPXLIKE"/>
</dbReference>
<feature type="transmembrane region" description="Helical" evidence="1">
    <location>
        <begin position="68"/>
        <end position="89"/>
    </location>
</feature>
<accession>A0A7J9FBH7</accession>
<dbReference type="InterPro" id="IPR001283">
    <property type="entry name" value="CRISP-related"/>
</dbReference>
<evidence type="ECO:0000259" key="2">
    <source>
        <dbReference type="SMART" id="SM00198"/>
    </source>
</evidence>
<comment type="caution">
    <text evidence="3">The sequence shown here is derived from an EMBL/GenBank/DDBJ whole genome shotgun (WGS) entry which is preliminary data.</text>
</comment>
<proteinExistence type="predicted"/>
<dbReference type="AlphaFoldDB" id="A0A7J9FBH7"/>
<organism evidence="3 4">
    <name type="scientific">Gossypium trilobum</name>
    <dbReference type="NCBI Taxonomy" id="34281"/>
    <lineage>
        <taxon>Eukaryota</taxon>
        <taxon>Viridiplantae</taxon>
        <taxon>Streptophyta</taxon>
        <taxon>Embryophyta</taxon>
        <taxon>Tracheophyta</taxon>
        <taxon>Spermatophyta</taxon>
        <taxon>Magnoliopsida</taxon>
        <taxon>eudicotyledons</taxon>
        <taxon>Gunneridae</taxon>
        <taxon>Pentapetalae</taxon>
        <taxon>rosids</taxon>
        <taxon>malvids</taxon>
        <taxon>Malvales</taxon>
        <taxon>Malvaceae</taxon>
        <taxon>Malvoideae</taxon>
        <taxon>Gossypium</taxon>
    </lineage>
</organism>
<feature type="domain" description="SCP" evidence="2">
    <location>
        <begin position="61"/>
        <end position="193"/>
    </location>
</feature>